<dbReference type="EMBL" id="JANBPY010003802">
    <property type="protein sequence ID" value="KAJ1950174.1"/>
    <property type="molecule type" value="Genomic_DNA"/>
</dbReference>
<accession>A0A9W8AHP3</accession>
<dbReference type="Proteomes" id="UP001150925">
    <property type="component" value="Unassembled WGS sequence"/>
</dbReference>
<reference evidence="2" key="1">
    <citation type="submission" date="2022-07" db="EMBL/GenBank/DDBJ databases">
        <title>Phylogenomic reconstructions and comparative analyses of Kickxellomycotina fungi.</title>
        <authorList>
            <person name="Reynolds N.K."/>
            <person name="Stajich J.E."/>
            <person name="Barry K."/>
            <person name="Grigoriev I.V."/>
            <person name="Crous P."/>
            <person name="Smith M.E."/>
        </authorList>
    </citation>
    <scope>NUCLEOTIDE SEQUENCE</scope>
    <source>
        <strain evidence="2">RSA 1196</strain>
    </source>
</reference>
<proteinExistence type="predicted"/>
<organism evidence="2 3">
    <name type="scientific">Dispira parvispora</name>
    <dbReference type="NCBI Taxonomy" id="1520584"/>
    <lineage>
        <taxon>Eukaryota</taxon>
        <taxon>Fungi</taxon>
        <taxon>Fungi incertae sedis</taxon>
        <taxon>Zoopagomycota</taxon>
        <taxon>Kickxellomycotina</taxon>
        <taxon>Dimargaritomycetes</taxon>
        <taxon>Dimargaritales</taxon>
        <taxon>Dimargaritaceae</taxon>
        <taxon>Dispira</taxon>
    </lineage>
</organism>
<name>A0A9W8AHP3_9FUNG</name>
<evidence type="ECO:0000313" key="3">
    <source>
        <dbReference type="Proteomes" id="UP001150925"/>
    </source>
</evidence>
<feature type="compositionally biased region" description="Basic residues" evidence="1">
    <location>
        <begin position="121"/>
        <end position="144"/>
    </location>
</feature>
<evidence type="ECO:0000313" key="2">
    <source>
        <dbReference type="EMBL" id="KAJ1950174.1"/>
    </source>
</evidence>
<protein>
    <submittedName>
        <fullName evidence="2">Uncharacterized protein</fullName>
    </submittedName>
</protein>
<gene>
    <name evidence="2" type="ORF">IWQ62_006612</name>
</gene>
<feature type="non-terminal residue" evidence="2">
    <location>
        <position position="1"/>
    </location>
</feature>
<comment type="caution">
    <text evidence="2">The sequence shown here is derived from an EMBL/GenBank/DDBJ whole genome shotgun (WGS) entry which is preliminary data.</text>
</comment>
<keyword evidence="3" id="KW-1185">Reference proteome</keyword>
<sequence>TALASRVDALSEKEGIEIGIESRAALESRIRELETRFAAKAVKAVRGKSTRTESKIQYKAANDYNQRQDATIAPSKPKPHPVVQAAKIPDEPVSTPTTTDKKRKLEAVEADEDGSTETPSKKKKEKKEKKTKKDKKEKKKKKDE</sequence>
<evidence type="ECO:0000256" key="1">
    <source>
        <dbReference type="SAM" id="MobiDB-lite"/>
    </source>
</evidence>
<dbReference type="AlphaFoldDB" id="A0A9W8AHP3"/>
<feature type="region of interest" description="Disordered" evidence="1">
    <location>
        <begin position="45"/>
        <end position="144"/>
    </location>
</feature>